<dbReference type="Proteomes" id="UP000006039">
    <property type="component" value="Unassembled WGS sequence"/>
</dbReference>
<reference evidence="1" key="3">
    <citation type="submission" date="2010-09" db="EMBL/GenBank/DDBJ databases">
        <title>Annotation of Gaeumannomyces graminis var. tritici R3-111a-1.</title>
        <authorList>
            <consortium name="The Broad Institute Genome Sequencing Platform"/>
            <person name="Ma L.-J."/>
            <person name="Dead R."/>
            <person name="Young S.K."/>
            <person name="Zeng Q."/>
            <person name="Gargeya S."/>
            <person name="Fitzgerald M."/>
            <person name="Haas B."/>
            <person name="Abouelleil A."/>
            <person name="Alvarado L."/>
            <person name="Arachchi H.M."/>
            <person name="Berlin A."/>
            <person name="Brown A."/>
            <person name="Chapman S.B."/>
            <person name="Chen Z."/>
            <person name="Dunbar C."/>
            <person name="Freedman E."/>
            <person name="Gearin G."/>
            <person name="Gellesch M."/>
            <person name="Goldberg J."/>
            <person name="Griggs A."/>
            <person name="Gujja S."/>
            <person name="Heiman D."/>
            <person name="Howarth C."/>
            <person name="Larson L."/>
            <person name="Lui A."/>
            <person name="MacDonald P.J.P."/>
            <person name="Mehta T."/>
            <person name="Montmayeur A."/>
            <person name="Murphy C."/>
            <person name="Neiman D."/>
            <person name="Pearson M."/>
            <person name="Priest M."/>
            <person name="Roberts A."/>
            <person name="Saif S."/>
            <person name="Shea T."/>
            <person name="Shenoy N."/>
            <person name="Sisk P."/>
            <person name="Stolte C."/>
            <person name="Sykes S."/>
            <person name="Yandava C."/>
            <person name="Wortman J."/>
            <person name="Nusbaum C."/>
            <person name="Birren B."/>
        </authorList>
    </citation>
    <scope>NUCLEOTIDE SEQUENCE</scope>
    <source>
        <strain evidence="1">R3-111a-1</strain>
    </source>
</reference>
<name>J3NN45_GAET3</name>
<gene>
    <name evidence="2" type="primary">20343161</name>
    <name evidence="1" type="ORF">GGTG_02703</name>
</gene>
<evidence type="ECO:0000313" key="3">
    <source>
        <dbReference type="Proteomes" id="UP000006039"/>
    </source>
</evidence>
<dbReference type="HOGENOM" id="CLU_2589879_0_0_1"/>
<dbReference type="RefSeq" id="XP_009218742.1">
    <property type="nucleotide sequence ID" value="XM_009220478.1"/>
</dbReference>
<proteinExistence type="predicted"/>
<evidence type="ECO:0000313" key="2">
    <source>
        <dbReference type="EnsemblFungi" id="EJT77597"/>
    </source>
</evidence>
<reference evidence="3" key="1">
    <citation type="submission" date="2010-07" db="EMBL/GenBank/DDBJ databases">
        <title>The genome sequence of Gaeumannomyces graminis var. tritici strain R3-111a-1.</title>
        <authorList>
            <consortium name="The Broad Institute Genome Sequencing Platform"/>
            <person name="Ma L.-J."/>
            <person name="Dead R."/>
            <person name="Young S."/>
            <person name="Zeng Q."/>
            <person name="Koehrsen M."/>
            <person name="Alvarado L."/>
            <person name="Berlin A."/>
            <person name="Chapman S.B."/>
            <person name="Chen Z."/>
            <person name="Freedman E."/>
            <person name="Gellesch M."/>
            <person name="Goldberg J."/>
            <person name="Griggs A."/>
            <person name="Gujja S."/>
            <person name="Heilman E.R."/>
            <person name="Heiman D."/>
            <person name="Hepburn T."/>
            <person name="Howarth C."/>
            <person name="Jen D."/>
            <person name="Larson L."/>
            <person name="Mehta T."/>
            <person name="Neiman D."/>
            <person name="Pearson M."/>
            <person name="Roberts A."/>
            <person name="Saif S."/>
            <person name="Shea T."/>
            <person name="Shenoy N."/>
            <person name="Sisk P."/>
            <person name="Stolte C."/>
            <person name="Sykes S."/>
            <person name="Walk T."/>
            <person name="White J."/>
            <person name="Yandava C."/>
            <person name="Haas B."/>
            <person name="Nusbaum C."/>
            <person name="Birren B."/>
        </authorList>
    </citation>
    <scope>NUCLEOTIDE SEQUENCE [LARGE SCALE GENOMIC DNA]</scope>
    <source>
        <strain evidence="3">R3-111a-1</strain>
    </source>
</reference>
<reference evidence="1" key="2">
    <citation type="submission" date="2010-07" db="EMBL/GenBank/DDBJ databases">
        <authorList>
            <consortium name="The Broad Institute Genome Sequencing Platform"/>
            <consortium name="Broad Institute Genome Sequencing Center for Infectious Disease"/>
            <person name="Ma L.-J."/>
            <person name="Dead R."/>
            <person name="Young S."/>
            <person name="Zeng Q."/>
            <person name="Koehrsen M."/>
            <person name="Alvarado L."/>
            <person name="Berlin A."/>
            <person name="Chapman S.B."/>
            <person name="Chen Z."/>
            <person name="Freedman E."/>
            <person name="Gellesch M."/>
            <person name="Goldberg J."/>
            <person name="Griggs A."/>
            <person name="Gujja S."/>
            <person name="Heilman E.R."/>
            <person name="Heiman D."/>
            <person name="Hepburn T."/>
            <person name="Howarth C."/>
            <person name="Jen D."/>
            <person name="Larson L."/>
            <person name="Mehta T."/>
            <person name="Neiman D."/>
            <person name="Pearson M."/>
            <person name="Roberts A."/>
            <person name="Saif S."/>
            <person name="Shea T."/>
            <person name="Shenoy N."/>
            <person name="Sisk P."/>
            <person name="Stolte C."/>
            <person name="Sykes S."/>
            <person name="Walk T."/>
            <person name="White J."/>
            <person name="Yandava C."/>
            <person name="Haas B."/>
            <person name="Nusbaum C."/>
            <person name="Birren B."/>
        </authorList>
    </citation>
    <scope>NUCLEOTIDE SEQUENCE</scope>
    <source>
        <strain evidence="1">R3-111a-1</strain>
    </source>
</reference>
<dbReference type="EnsemblFungi" id="EJT77597">
    <property type="protein sequence ID" value="EJT77597"/>
    <property type="gene ID" value="GGTG_02703"/>
</dbReference>
<dbReference type="GeneID" id="20343161"/>
<dbReference type="EMBL" id="GL385396">
    <property type="protein sequence ID" value="EJT77597.1"/>
    <property type="molecule type" value="Genomic_DNA"/>
</dbReference>
<reference evidence="2" key="5">
    <citation type="submission" date="2018-04" db="UniProtKB">
        <authorList>
            <consortium name="EnsemblFungi"/>
        </authorList>
    </citation>
    <scope>IDENTIFICATION</scope>
    <source>
        <strain evidence="2">R3-111a-1</strain>
    </source>
</reference>
<organism evidence="1">
    <name type="scientific">Gaeumannomyces tritici (strain R3-111a-1)</name>
    <name type="common">Wheat and barley take-all root rot fungus</name>
    <name type="synonym">Gaeumannomyces graminis var. tritici</name>
    <dbReference type="NCBI Taxonomy" id="644352"/>
    <lineage>
        <taxon>Eukaryota</taxon>
        <taxon>Fungi</taxon>
        <taxon>Dikarya</taxon>
        <taxon>Ascomycota</taxon>
        <taxon>Pezizomycotina</taxon>
        <taxon>Sordariomycetes</taxon>
        <taxon>Sordariomycetidae</taxon>
        <taxon>Magnaporthales</taxon>
        <taxon>Magnaporthaceae</taxon>
        <taxon>Gaeumannomyces</taxon>
    </lineage>
</organism>
<dbReference type="VEuPathDB" id="FungiDB:GGTG_02703"/>
<sequence>MSANGELCRRTDPRGAGLLCVDWPLSSMASLAPRPISCHLVGSRGSVPRKLALLHAGAGLDASTTGVSVQAHAGRAGPMS</sequence>
<reference evidence="2" key="4">
    <citation type="journal article" date="2015" name="G3 (Bethesda)">
        <title>Genome sequences of three phytopathogenic species of the Magnaporthaceae family of fungi.</title>
        <authorList>
            <person name="Okagaki L.H."/>
            <person name="Nunes C.C."/>
            <person name="Sailsbery J."/>
            <person name="Clay B."/>
            <person name="Brown D."/>
            <person name="John T."/>
            <person name="Oh Y."/>
            <person name="Young N."/>
            <person name="Fitzgerald M."/>
            <person name="Haas B.J."/>
            <person name="Zeng Q."/>
            <person name="Young S."/>
            <person name="Adiconis X."/>
            <person name="Fan L."/>
            <person name="Levin J.Z."/>
            <person name="Mitchell T.K."/>
            <person name="Okubara P.A."/>
            <person name="Farman M.L."/>
            <person name="Kohn L.M."/>
            <person name="Birren B."/>
            <person name="Ma L.-J."/>
            <person name="Dean R.A."/>
        </authorList>
    </citation>
    <scope>NUCLEOTIDE SEQUENCE</scope>
    <source>
        <strain evidence="2">R3-111a-1</strain>
    </source>
</reference>
<accession>J3NN45</accession>
<evidence type="ECO:0000313" key="1">
    <source>
        <dbReference type="EMBL" id="EJT77597.1"/>
    </source>
</evidence>
<protein>
    <submittedName>
        <fullName evidence="1 2">Uncharacterized protein</fullName>
    </submittedName>
</protein>
<keyword evidence="3" id="KW-1185">Reference proteome</keyword>
<dbReference type="AlphaFoldDB" id="J3NN45"/>